<dbReference type="AlphaFoldDB" id="A0A854QDQ2"/>
<dbReference type="GO" id="GO:0007165">
    <property type="term" value="P:signal transduction"/>
    <property type="evidence" value="ECO:0007669"/>
    <property type="project" value="InterPro"/>
</dbReference>
<evidence type="ECO:0000256" key="2">
    <source>
        <dbReference type="SAM" id="MobiDB-lite"/>
    </source>
</evidence>
<name>A0A854QDQ2_CRYNE</name>
<dbReference type="PANTHER" id="PTHR15228:SF25">
    <property type="entry name" value="F-BAR DOMAIN-CONTAINING PROTEIN"/>
    <property type="match status" value="1"/>
</dbReference>
<dbReference type="GO" id="GO:0005096">
    <property type="term" value="F:GTPase activator activity"/>
    <property type="evidence" value="ECO:0007669"/>
    <property type="project" value="UniProtKB-KW"/>
</dbReference>
<dbReference type="InterPro" id="IPR000198">
    <property type="entry name" value="RhoGAP_dom"/>
</dbReference>
<dbReference type="InterPro" id="IPR051025">
    <property type="entry name" value="RhoGAP"/>
</dbReference>
<dbReference type="PROSITE" id="PS50238">
    <property type="entry name" value="RHOGAP"/>
    <property type="match status" value="1"/>
</dbReference>
<feature type="region of interest" description="Disordered" evidence="2">
    <location>
        <begin position="1"/>
        <end position="52"/>
    </location>
</feature>
<evidence type="ECO:0000313" key="4">
    <source>
        <dbReference type="EMBL" id="OXG17193.1"/>
    </source>
</evidence>
<dbReference type="GO" id="GO:0060237">
    <property type="term" value="P:regulation of fungal-type cell wall organization"/>
    <property type="evidence" value="ECO:0007669"/>
    <property type="project" value="TreeGrafter"/>
</dbReference>
<dbReference type="Pfam" id="PF00620">
    <property type="entry name" value="RhoGAP"/>
    <property type="match status" value="1"/>
</dbReference>
<dbReference type="SUPFAM" id="SSF48350">
    <property type="entry name" value="GTPase activation domain, GAP"/>
    <property type="match status" value="1"/>
</dbReference>
<evidence type="ECO:0000313" key="5">
    <source>
        <dbReference type="Proteomes" id="UP000199727"/>
    </source>
</evidence>
<dbReference type="OrthoDB" id="3196451at2759"/>
<reference evidence="4 5" key="1">
    <citation type="submission" date="2017-06" db="EMBL/GenBank/DDBJ databases">
        <title>Global population genomics of the pathogenic fungus Cryptococcus neoformans var. grubii.</title>
        <authorList>
            <person name="Cuomo C."/>
            <person name="Litvintseva A."/>
            <person name="Chen Y."/>
            <person name="Young S."/>
            <person name="Zeng Q."/>
            <person name="Chapman S."/>
            <person name="Gujja S."/>
            <person name="Saif S."/>
            <person name="Birren B."/>
        </authorList>
    </citation>
    <scope>NUCLEOTIDE SEQUENCE [LARGE SCALE GENOMIC DNA]</scope>
    <source>
        <strain evidence="4 5">Tu259-1</strain>
    </source>
</reference>
<dbReference type="CDD" id="cd04396">
    <property type="entry name" value="RhoGAP_fSAC7_BAG7"/>
    <property type="match status" value="1"/>
</dbReference>
<dbReference type="Gene3D" id="1.10.555.10">
    <property type="entry name" value="Rho GTPase activation protein"/>
    <property type="match status" value="1"/>
</dbReference>
<comment type="caution">
    <text evidence="4">The sequence shown here is derived from an EMBL/GenBank/DDBJ whole genome shotgun (WGS) entry which is preliminary data.</text>
</comment>
<dbReference type="SMART" id="SM00324">
    <property type="entry name" value="RhoGAP"/>
    <property type="match status" value="1"/>
</dbReference>
<keyword evidence="1" id="KW-0343">GTPase activation</keyword>
<dbReference type="Proteomes" id="UP000199727">
    <property type="component" value="Unassembled WGS sequence"/>
</dbReference>
<gene>
    <name evidence="4" type="ORF">C361_04804</name>
</gene>
<dbReference type="PANTHER" id="PTHR15228">
    <property type="entry name" value="SPERMATHECAL PHYSIOLOGY VARIANT"/>
    <property type="match status" value="1"/>
</dbReference>
<protein>
    <submittedName>
        <fullName evidence="4">Rho GTPase activator</fullName>
    </submittedName>
</protein>
<feature type="region of interest" description="Disordered" evidence="2">
    <location>
        <begin position="363"/>
        <end position="402"/>
    </location>
</feature>
<dbReference type="GO" id="GO:0005938">
    <property type="term" value="C:cell cortex"/>
    <property type="evidence" value="ECO:0007669"/>
    <property type="project" value="TreeGrafter"/>
</dbReference>
<feature type="compositionally biased region" description="Polar residues" evidence="2">
    <location>
        <begin position="27"/>
        <end position="39"/>
    </location>
</feature>
<feature type="compositionally biased region" description="Basic residues" evidence="2">
    <location>
        <begin position="301"/>
        <end position="315"/>
    </location>
</feature>
<feature type="region of interest" description="Disordered" evidence="2">
    <location>
        <begin position="440"/>
        <end position="465"/>
    </location>
</feature>
<dbReference type="EMBL" id="AMKT01000062">
    <property type="protein sequence ID" value="OXG17193.1"/>
    <property type="molecule type" value="Genomic_DNA"/>
</dbReference>
<evidence type="ECO:0000259" key="3">
    <source>
        <dbReference type="PROSITE" id="PS50238"/>
    </source>
</evidence>
<evidence type="ECO:0000256" key="1">
    <source>
        <dbReference type="ARBA" id="ARBA00022468"/>
    </source>
</evidence>
<proteinExistence type="predicted"/>
<feature type="compositionally biased region" description="Basic and acidic residues" evidence="2">
    <location>
        <begin position="456"/>
        <end position="465"/>
    </location>
</feature>
<sequence length="465" mass="51450">MVSTRPSPTPARGRVAYPSAANYTPGDANNSPAYLSASSPVKEVSSRESDKERAQGLKTWWKGFREREAAGDKQWSDGRVVFGVPLEISTQYASVQLSTSGPDDSLYVWGVIPVVVAKCGLYLKENATTIEGTFRVSGSEKRMRDLQLIFDTGPKYGKDIDWKRLPYTAHDVGTIFRRFLTQMPEPIVPFRYYGAFRLVMEKFTCGETSVDQAIDEYKHLIQSLPDVNRYLLLYVLDLLSVFARRSEINLMTAANLALIFQPGIISHEIHAMQLREHVLSQQVLEFLIEHQKHFVDGVKTASRKSKKKTKAKRSGSRSSSKQTVPAPLVKAADSDLMVPSDSDDEAPLGGYYVIEGRIRSPIPVANTTTSPSIEKIASPPPLRPKPTMDALEPSDSDEDVPPGGYEVRSGDFESARATLLARSHRNVTFRTMGESLARRKTVPARVGVGLSSKIRKSAEGTKEAP</sequence>
<feature type="region of interest" description="Disordered" evidence="2">
    <location>
        <begin position="298"/>
        <end position="341"/>
    </location>
</feature>
<feature type="domain" description="Rho-GAP" evidence="3">
    <location>
        <begin position="95"/>
        <end position="295"/>
    </location>
</feature>
<organism evidence="4 5">
    <name type="scientific">Cryptococcus neoformans Tu259-1</name>
    <dbReference type="NCBI Taxonomy" id="1230072"/>
    <lineage>
        <taxon>Eukaryota</taxon>
        <taxon>Fungi</taxon>
        <taxon>Dikarya</taxon>
        <taxon>Basidiomycota</taxon>
        <taxon>Agaricomycotina</taxon>
        <taxon>Tremellomycetes</taxon>
        <taxon>Tremellales</taxon>
        <taxon>Cryptococcaceae</taxon>
        <taxon>Cryptococcus</taxon>
        <taxon>Cryptococcus neoformans species complex</taxon>
    </lineage>
</organism>
<accession>A0A854QDQ2</accession>
<dbReference type="InterPro" id="IPR008936">
    <property type="entry name" value="Rho_GTPase_activation_prot"/>
</dbReference>